<proteinExistence type="predicted"/>
<evidence type="ECO:0000313" key="2">
    <source>
        <dbReference type="Proteomes" id="UP000324595"/>
    </source>
</evidence>
<comment type="caution">
    <text evidence="1">The sequence shown here is derived from an EMBL/GenBank/DDBJ whole genome shotgun (WGS) entry which is preliminary data.</text>
</comment>
<name>A0A5D3YSW3_9BACT</name>
<reference evidence="1 2" key="1">
    <citation type="submission" date="2019-07" db="EMBL/GenBank/DDBJ databases">
        <title>Genomic Encyclopedia of Archaeal and Bacterial Type Strains, Phase II (KMG-II): from individual species to whole genera.</title>
        <authorList>
            <person name="Goeker M."/>
        </authorList>
    </citation>
    <scope>NUCLEOTIDE SEQUENCE [LARGE SCALE GENOMIC DNA]</scope>
    <source>
        <strain evidence="1 2">DSM 21935</strain>
    </source>
</reference>
<dbReference type="RefSeq" id="WP_148898319.1">
    <property type="nucleotide sequence ID" value="NZ_VNHY01000001.1"/>
</dbReference>
<dbReference type="OrthoDB" id="1524932at2"/>
<accession>A0A5D3YSW3</accession>
<sequence>MNLGLTTSFIIAGLLLISILTMNINLSQSSTKLTVRQITNQKTNTVSKILQKDIGNIGYSSSGSISSSIKDAQSDYIKFETDIDNNGSVETIEWTFTSTDASNTQNPDDKVLIRSVDGNQTKIKSGITRFELTYYDKDRNEISYSAIASLLGGGQAERDKIRYIDVSLTVESTEKVGGANSTDSEYIKVYWNNQFSPPNLRL</sequence>
<dbReference type="Proteomes" id="UP000324595">
    <property type="component" value="Unassembled WGS sequence"/>
</dbReference>
<dbReference type="EMBL" id="VNHY01000001">
    <property type="protein sequence ID" value="TYP95661.1"/>
    <property type="molecule type" value="Genomic_DNA"/>
</dbReference>
<gene>
    <name evidence="1" type="ORF">LX73_0976</name>
</gene>
<dbReference type="AlphaFoldDB" id="A0A5D3YSW3"/>
<organism evidence="1 2">
    <name type="scientific">Fodinibius salinus</name>
    <dbReference type="NCBI Taxonomy" id="860790"/>
    <lineage>
        <taxon>Bacteria</taxon>
        <taxon>Pseudomonadati</taxon>
        <taxon>Balneolota</taxon>
        <taxon>Balneolia</taxon>
        <taxon>Balneolales</taxon>
        <taxon>Balneolaceae</taxon>
        <taxon>Fodinibius</taxon>
    </lineage>
</organism>
<evidence type="ECO:0000313" key="1">
    <source>
        <dbReference type="EMBL" id="TYP95661.1"/>
    </source>
</evidence>
<keyword evidence="2" id="KW-1185">Reference proteome</keyword>
<protein>
    <submittedName>
        <fullName evidence="1">Uncharacterized protein</fullName>
    </submittedName>
</protein>